<gene>
    <name evidence="12" type="ORF">GCM10012275_07730</name>
</gene>
<evidence type="ECO:0000313" key="12">
    <source>
        <dbReference type="EMBL" id="GGM39271.1"/>
    </source>
</evidence>
<dbReference type="Gene3D" id="1.20.1060.10">
    <property type="entry name" value="Taq DNA Polymerase, Chain T, domain 4"/>
    <property type="match status" value="1"/>
</dbReference>
<dbReference type="Pfam" id="PF00476">
    <property type="entry name" value="DNA_pol_A"/>
    <property type="match status" value="1"/>
</dbReference>
<feature type="domain" description="3'-5' exonuclease" evidence="10">
    <location>
        <begin position="15"/>
        <end position="192"/>
    </location>
</feature>
<dbReference type="InterPro" id="IPR002562">
    <property type="entry name" value="3'-5'_exonuclease_dom"/>
</dbReference>
<evidence type="ECO:0000259" key="10">
    <source>
        <dbReference type="SMART" id="SM00474"/>
    </source>
</evidence>
<evidence type="ECO:0000256" key="9">
    <source>
        <dbReference type="ARBA" id="ARBA00049244"/>
    </source>
</evidence>
<dbReference type="Gene3D" id="3.30.70.370">
    <property type="match status" value="1"/>
</dbReference>
<keyword evidence="8" id="KW-0238">DNA-binding</keyword>
<dbReference type="InterPro" id="IPR036397">
    <property type="entry name" value="RNaseH_sf"/>
</dbReference>
<comment type="catalytic activity">
    <reaction evidence="9">
        <text>DNA(n) + a 2'-deoxyribonucleoside 5'-triphosphate = DNA(n+1) + diphosphate</text>
        <dbReference type="Rhea" id="RHEA:22508"/>
        <dbReference type="Rhea" id="RHEA-COMP:17339"/>
        <dbReference type="Rhea" id="RHEA-COMP:17340"/>
        <dbReference type="ChEBI" id="CHEBI:33019"/>
        <dbReference type="ChEBI" id="CHEBI:61560"/>
        <dbReference type="ChEBI" id="CHEBI:173112"/>
        <dbReference type="EC" id="2.7.7.7"/>
    </reaction>
</comment>
<evidence type="ECO:0000256" key="4">
    <source>
        <dbReference type="ARBA" id="ARBA00022679"/>
    </source>
</evidence>
<dbReference type="GO" id="GO:0003677">
    <property type="term" value="F:DNA binding"/>
    <property type="evidence" value="ECO:0007669"/>
    <property type="project" value="UniProtKB-KW"/>
</dbReference>
<dbReference type="SMART" id="SM00482">
    <property type="entry name" value="POLAc"/>
    <property type="match status" value="1"/>
</dbReference>
<keyword evidence="6" id="KW-0235">DNA replication</keyword>
<dbReference type="GO" id="GO:0006261">
    <property type="term" value="P:DNA-templated DNA replication"/>
    <property type="evidence" value="ECO:0007669"/>
    <property type="project" value="InterPro"/>
</dbReference>
<feature type="domain" description="DNA-directed DNA polymerase family A palm" evidence="11">
    <location>
        <begin position="371"/>
        <end position="560"/>
    </location>
</feature>
<protein>
    <recommendedName>
        <fullName evidence="3">DNA polymerase I</fullName>
        <ecNumber evidence="2">2.7.7.7</ecNumber>
    </recommendedName>
</protein>
<keyword evidence="4" id="KW-0808">Transferase</keyword>
<dbReference type="PROSITE" id="PS00447">
    <property type="entry name" value="DNA_POLYMERASE_A"/>
    <property type="match status" value="1"/>
</dbReference>
<sequence>MRVFHETVGGEPVTIYVVQHAEDLDQFRDFVRRHLRALAFDTETTGLNLWSPEFRLRLAQFGTDREAWVIPVEHGGRFAEDARRTLRAVRQLVIHNASYDLLVVDRHLGVPMEELWPKTLDTRIIAHLVDPRGRDEGGIGHSLEALVEHHIDTTVAQDIKGLMRTLARELKTTLSKVWATVDLDHPDYNRYAGMDPILTARLARTLLPKVPVSARRLVPFEHSVAEICSHMEREGFLLDVEYTQELSTRLQQGEEQHKETARELGCENVNSTEMVADALEKMGVKILGRTPSGRRQVDKTLLNQLSQAGNPLATAVKEAKKAGKWRKTWVDGFLAARDGNDRCHASIQSLRARTARMSITGIPAQTLPAGDSIIRRCFLADAGHVIASVDYQAQELRVLAALSGDRTMINAFRDGADLHMLTAKAAFGEEASDKHRKIAKTVNFGRVYGGGAKTVSTQTGIDLAIAKRVVEAFDRRYPGVAKLSERLQAQARRQGYITTPSGRRLPVDRSRAYSALNYLVQSTSRDVTCRGLIRLHRAGYTRYLRLPIHDEVVASLPAAKAEWGAKEIARHMAEDMGPVHIGTDPEVGGRSWGSLYGADY</sequence>
<evidence type="ECO:0000313" key="13">
    <source>
        <dbReference type="Proteomes" id="UP000637578"/>
    </source>
</evidence>
<reference evidence="12" key="1">
    <citation type="journal article" date="2014" name="Int. J. Syst. Evol. Microbiol.">
        <title>Complete genome sequence of Corynebacterium casei LMG S-19264T (=DSM 44701T), isolated from a smear-ripened cheese.</title>
        <authorList>
            <consortium name="US DOE Joint Genome Institute (JGI-PGF)"/>
            <person name="Walter F."/>
            <person name="Albersmeier A."/>
            <person name="Kalinowski J."/>
            <person name="Ruckert C."/>
        </authorList>
    </citation>
    <scope>NUCLEOTIDE SEQUENCE</scope>
    <source>
        <strain evidence="12">CGMCC 4.5737</strain>
    </source>
</reference>
<evidence type="ECO:0000256" key="3">
    <source>
        <dbReference type="ARBA" id="ARBA00020311"/>
    </source>
</evidence>
<dbReference type="GO" id="GO:0008408">
    <property type="term" value="F:3'-5' exonuclease activity"/>
    <property type="evidence" value="ECO:0007669"/>
    <property type="project" value="InterPro"/>
</dbReference>
<evidence type="ECO:0000259" key="11">
    <source>
        <dbReference type="SMART" id="SM00482"/>
    </source>
</evidence>
<evidence type="ECO:0000256" key="1">
    <source>
        <dbReference type="ARBA" id="ARBA00007705"/>
    </source>
</evidence>
<dbReference type="SUPFAM" id="SSF53098">
    <property type="entry name" value="Ribonuclease H-like"/>
    <property type="match status" value="1"/>
</dbReference>
<dbReference type="Proteomes" id="UP000637578">
    <property type="component" value="Unassembled WGS sequence"/>
</dbReference>
<accession>A0A8J3FTF6</accession>
<dbReference type="InterPro" id="IPR002298">
    <property type="entry name" value="DNA_polymerase_A"/>
</dbReference>
<dbReference type="InterPro" id="IPR001098">
    <property type="entry name" value="DNA-dir_DNA_pol_A_palm_dom"/>
</dbReference>
<dbReference type="InterPro" id="IPR043502">
    <property type="entry name" value="DNA/RNA_pol_sf"/>
</dbReference>
<keyword evidence="7" id="KW-0239">DNA-directed DNA polymerase</keyword>
<comment type="caution">
    <text evidence="12">The sequence shown here is derived from an EMBL/GenBank/DDBJ whole genome shotgun (WGS) entry which is preliminary data.</text>
</comment>
<dbReference type="InterPro" id="IPR012337">
    <property type="entry name" value="RNaseH-like_sf"/>
</dbReference>
<dbReference type="SUPFAM" id="SSF56672">
    <property type="entry name" value="DNA/RNA polymerases"/>
    <property type="match status" value="1"/>
</dbReference>
<dbReference type="Gene3D" id="1.10.150.20">
    <property type="entry name" value="5' to 3' exonuclease, C-terminal subdomain"/>
    <property type="match status" value="1"/>
</dbReference>
<dbReference type="RefSeq" id="WP_189053882.1">
    <property type="nucleotide sequence ID" value="NZ_BMMK01000002.1"/>
</dbReference>
<evidence type="ECO:0000256" key="8">
    <source>
        <dbReference type="ARBA" id="ARBA00023125"/>
    </source>
</evidence>
<name>A0A8J3FTF6_9PSEU</name>
<proteinExistence type="inferred from homology"/>
<dbReference type="GO" id="GO:0003887">
    <property type="term" value="F:DNA-directed DNA polymerase activity"/>
    <property type="evidence" value="ECO:0007669"/>
    <property type="project" value="UniProtKB-KW"/>
</dbReference>
<keyword evidence="5" id="KW-0548">Nucleotidyltransferase</keyword>
<dbReference type="AlphaFoldDB" id="A0A8J3FTF6"/>
<dbReference type="EMBL" id="BMMK01000002">
    <property type="protein sequence ID" value="GGM39271.1"/>
    <property type="molecule type" value="Genomic_DNA"/>
</dbReference>
<dbReference type="PANTHER" id="PTHR10133:SF27">
    <property type="entry name" value="DNA POLYMERASE NU"/>
    <property type="match status" value="1"/>
</dbReference>
<evidence type="ECO:0000256" key="6">
    <source>
        <dbReference type="ARBA" id="ARBA00022705"/>
    </source>
</evidence>
<organism evidence="12 13">
    <name type="scientific">Longimycelium tulufanense</name>
    <dbReference type="NCBI Taxonomy" id="907463"/>
    <lineage>
        <taxon>Bacteria</taxon>
        <taxon>Bacillati</taxon>
        <taxon>Actinomycetota</taxon>
        <taxon>Actinomycetes</taxon>
        <taxon>Pseudonocardiales</taxon>
        <taxon>Pseudonocardiaceae</taxon>
        <taxon>Longimycelium</taxon>
    </lineage>
</organism>
<dbReference type="Gene3D" id="3.30.420.10">
    <property type="entry name" value="Ribonuclease H-like superfamily/Ribonuclease H"/>
    <property type="match status" value="1"/>
</dbReference>
<dbReference type="GO" id="GO:0006302">
    <property type="term" value="P:double-strand break repair"/>
    <property type="evidence" value="ECO:0007669"/>
    <property type="project" value="TreeGrafter"/>
</dbReference>
<comment type="similarity">
    <text evidence="1">Belongs to the DNA polymerase type-A family.</text>
</comment>
<dbReference type="SMART" id="SM00474">
    <property type="entry name" value="35EXOc"/>
    <property type="match status" value="1"/>
</dbReference>
<evidence type="ECO:0000256" key="7">
    <source>
        <dbReference type="ARBA" id="ARBA00022932"/>
    </source>
</evidence>
<dbReference type="InterPro" id="IPR019760">
    <property type="entry name" value="DNA-dir_DNA_pol_A_CS"/>
</dbReference>
<dbReference type="Pfam" id="PF01612">
    <property type="entry name" value="DNA_pol_A_exo1"/>
    <property type="match status" value="1"/>
</dbReference>
<evidence type="ECO:0000256" key="5">
    <source>
        <dbReference type="ARBA" id="ARBA00022695"/>
    </source>
</evidence>
<keyword evidence="13" id="KW-1185">Reference proteome</keyword>
<reference evidence="12" key="2">
    <citation type="submission" date="2020-09" db="EMBL/GenBank/DDBJ databases">
        <authorList>
            <person name="Sun Q."/>
            <person name="Zhou Y."/>
        </authorList>
    </citation>
    <scope>NUCLEOTIDE SEQUENCE</scope>
    <source>
        <strain evidence="12">CGMCC 4.5737</strain>
    </source>
</reference>
<dbReference type="EC" id="2.7.7.7" evidence="2"/>
<dbReference type="PANTHER" id="PTHR10133">
    <property type="entry name" value="DNA POLYMERASE I"/>
    <property type="match status" value="1"/>
</dbReference>
<evidence type="ECO:0000256" key="2">
    <source>
        <dbReference type="ARBA" id="ARBA00012417"/>
    </source>
</evidence>
<dbReference type="PRINTS" id="PR00868">
    <property type="entry name" value="DNAPOLI"/>
</dbReference>